<dbReference type="Proteomes" id="UP000031623">
    <property type="component" value="Chromosome"/>
</dbReference>
<dbReference type="HOGENOM" id="CLU_1814923_0_0_6"/>
<dbReference type="KEGG" id="tig:THII_1216"/>
<reference evidence="1 2" key="1">
    <citation type="journal article" date="2014" name="ISME J.">
        <title>Ecophysiology of Thioploca ingrica as revealed by the complete genome sequence supplemented with proteomic evidence.</title>
        <authorList>
            <person name="Kojima H."/>
            <person name="Ogura Y."/>
            <person name="Yamamoto N."/>
            <person name="Togashi T."/>
            <person name="Mori H."/>
            <person name="Watanabe T."/>
            <person name="Nemoto F."/>
            <person name="Kurokawa K."/>
            <person name="Hayashi T."/>
            <person name="Fukui M."/>
        </authorList>
    </citation>
    <scope>NUCLEOTIDE SEQUENCE [LARGE SCALE GENOMIC DNA]</scope>
</reference>
<sequence>MRFVNLIGVGLVLCELAFPVLASTLEKLDVDPVPDLVVEIFRNNVRLNNVLVQLDIKRECSPFSWQISPWSFPNETYYYNDLPDEGVYSARVQNFQFGSTYGSCKAFFYFNGINQAQIKLNIESYPPLPINCSEIICDPPID</sequence>
<accession>A0A090ACN3</accession>
<name>A0A090ACN3_9GAMM</name>
<protein>
    <submittedName>
        <fullName evidence="1">Uncharacterized protein</fullName>
    </submittedName>
</protein>
<proteinExistence type="predicted"/>
<gene>
    <name evidence="1" type="ORF">THII_1216</name>
</gene>
<dbReference type="EMBL" id="AP014633">
    <property type="protein sequence ID" value="BAP55513.1"/>
    <property type="molecule type" value="Genomic_DNA"/>
</dbReference>
<keyword evidence="2" id="KW-1185">Reference proteome</keyword>
<evidence type="ECO:0000313" key="2">
    <source>
        <dbReference type="Proteomes" id="UP000031623"/>
    </source>
</evidence>
<dbReference type="AlphaFoldDB" id="A0A090ACN3"/>
<organism evidence="1 2">
    <name type="scientific">Thioploca ingrica</name>
    <dbReference type="NCBI Taxonomy" id="40754"/>
    <lineage>
        <taxon>Bacteria</taxon>
        <taxon>Pseudomonadati</taxon>
        <taxon>Pseudomonadota</taxon>
        <taxon>Gammaproteobacteria</taxon>
        <taxon>Thiotrichales</taxon>
        <taxon>Thiotrichaceae</taxon>
        <taxon>Thioploca</taxon>
    </lineage>
</organism>
<evidence type="ECO:0000313" key="1">
    <source>
        <dbReference type="EMBL" id="BAP55513.1"/>
    </source>
</evidence>